<sequence length="628" mass="70228">MGSITVGLYARVSTDAQARGNTIASQLAALHERACTDAVVIEPQHAYVDEGRSGANLARPALERLRDAVASGEIDRLYVHAPDRLARRYAYQVLLIEEFRRAGVDVVFLNRPIGGSAEDDLLLQVQGVISEYERARILERSRRGRRHAARSGAVSAMCSAPFGYRYVDRHAGGGNAHFEVVEDEALVVQQLFTWIGIERISLREACRRLEEIGRVTRTGLEHWDPTTINGMLRNPAYRGTAMFGRTRSIASVGTRLRPILGRAQSPRYGQSAHAAVPREEWITIPVPTIVDPDIFETVQGQLDENRKRKRDGRCRPGWLLQGLVVCRQCGYAFYGKMARGTIGGCQPANYGYYRCTGTDAHKFGGQAICHNRSVRSDKLEAAIWHQVETVLDNPQRVAEEHERRIAVAKDGKADGKLEAMNRQMARLRRGIDRLIDSYAEEVIEADEFKPRLAGLKQRLARLQAERDIATAAGEAERSLQLVMGRLAEFAGRVRSGLDHLDWHGHRDIIRALVRRIEIDHDHVEVVFRVPGMSTPPDGNGGSGFSQGRDALANRQYCGRSYHPPDRRRTVGSQRRMADPDPIHADRADGSSHEPRHRCSASTDFHRGRMIPCRLSYNPFSTTLTDTTS</sequence>
<dbReference type="PROSITE" id="PS51736">
    <property type="entry name" value="RECOMBINASES_3"/>
    <property type="match status" value="1"/>
</dbReference>
<dbReference type="SUPFAM" id="SSF53041">
    <property type="entry name" value="Resolvase-like"/>
    <property type="match status" value="1"/>
</dbReference>
<proteinExistence type="predicted"/>
<dbReference type="PROSITE" id="PS00397">
    <property type="entry name" value="RECOMBINASES_1"/>
    <property type="match status" value="1"/>
</dbReference>
<feature type="region of interest" description="Disordered" evidence="6">
    <location>
        <begin position="556"/>
        <end position="602"/>
    </location>
</feature>
<gene>
    <name evidence="9" type="ORF">AA12717_3986</name>
</gene>
<organism evidence="9 10">
    <name type="scientific">Gluconacetobacter sacchari DSM 12717</name>
    <dbReference type="NCBI Taxonomy" id="1307940"/>
    <lineage>
        <taxon>Bacteria</taxon>
        <taxon>Pseudomonadati</taxon>
        <taxon>Pseudomonadota</taxon>
        <taxon>Alphaproteobacteria</taxon>
        <taxon>Acetobacterales</taxon>
        <taxon>Acetobacteraceae</taxon>
        <taxon>Gluconacetobacter</taxon>
    </lineage>
</organism>
<feature type="domain" description="Recombinase" evidence="8">
    <location>
        <begin position="161"/>
        <end position="308"/>
    </location>
</feature>
<dbReference type="Proteomes" id="UP001060895">
    <property type="component" value="Unassembled WGS sequence"/>
</dbReference>
<keyword evidence="3" id="KW-0233">DNA recombination</keyword>
<evidence type="ECO:0000313" key="9">
    <source>
        <dbReference type="EMBL" id="GBQ32445.1"/>
    </source>
</evidence>
<feature type="domain" description="Resolvase/invertase-type recombinase catalytic" evidence="7">
    <location>
        <begin position="5"/>
        <end position="152"/>
    </location>
</feature>
<evidence type="ECO:0000313" key="10">
    <source>
        <dbReference type="Proteomes" id="UP001060895"/>
    </source>
</evidence>
<dbReference type="PANTHER" id="PTHR30461">
    <property type="entry name" value="DNA-INVERTASE FROM LAMBDOID PROPHAGE"/>
    <property type="match status" value="1"/>
</dbReference>
<dbReference type="Pfam" id="PF00239">
    <property type="entry name" value="Resolvase"/>
    <property type="match status" value="1"/>
</dbReference>
<dbReference type="CDD" id="cd00338">
    <property type="entry name" value="Ser_Recombinase"/>
    <property type="match status" value="1"/>
</dbReference>
<dbReference type="InterPro" id="IPR038109">
    <property type="entry name" value="DNA_bind_recomb_sf"/>
</dbReference>
<evidence type="ECO:0000256" key="6">
    <source>
        <dbReference type="SAM" id="MobiDB-lite"/>
    </source>
</evidence>
<name>A0ABQ0PDE6_9PROT</name>
<evidence type="ECO:0000256" key="4">
    <source>
        <dbReference type="PROSITE-ProRule" id="PRU10137"/>
    </source>
</evidence>
<dbReference type="Gene3D" id="3.40.50.1390">
    <property type="entry name" value="Resolvase, N-terminal catalytic domain"/>
    <property type="match status" value="1"/>
</dbReference>
<dbReference type="InterPro" id="IPR006119">
    <property type="entry name" value="Resolv_N"/>
</dbReference>
<dbReference type="InterPro" id="IPR036162">
    <property type="entry name" value="Resolvase-like_N_sf"/>
</dbReference>
<dbReference type="InterPro" id="IPR025827">
    <property type="entry name" value="Zn_ribbon_recom_dom"/>
</dbReference>
<evidence type="ECO:0000256" key="2">
    <source>
        <dbReference type="ARBA" id="ARBA00023125"/>
    </source>
</evidence>
<keyword evidence="10" id="KW-1185">Reference proteome</keyword>
<dbReference type="InterPro" id="IPR050639">
    <property type="entry name" value="SSR_resolvase"/>
</dbReference>
<comment type="caution">
    <text evidence="9">The sequence shown here is derived from an EMBL/GenBank/DDBJ whole genome shotgun (WGS) entry which is preliminary data.</text>
</comment>
<evidence type="ECO:0000259" key="8">
    <source>
        <dbReference type="PROSITE" id="PS51737"/>
    </source>
</evidence>
<feature type="compositionally biased region" description="Basic and acidic residues" evidence="6">
    <location>
        <begin position="575"/>
        <end position="593"/>
    </location>
</feature>
<protein>
    <submittedName>
        <fullName evidence="9">Recombinase</fullName>
    </submittedName>
</protein>
<dbReference type="PANTHER" id="PTHR30461:SF23">
    <property type="entry name" value="DNA RECOMBINASE-RELATED"/>
    <property type="match status" value="1"/>
</dbReference>
<accession>A0ABQ0PDE6</accession>
<reference evidence="9" key="1">
    <citation type="submission" date="2013-04" db="EMBL/GenBank/DDBJ databases">
        <title>The genome sequencing project of 58 acetic acid bacteria.</title>
        <authorList>
            <person name="Okamoto-Kainuma A."/>
            <person name="Ishikawa M."/>
            <person name="Umino S."/>
            <person name="Koizumi Y."/>
            <person name="Shiwa Y."/>
            <person name="Yoshikawa H."/>
            <person name="Matsutani M."/>
            <person name="Matsushita K."/>
        </authorList>
    </citation>
    <scope>NUCLEOTIDE SEQUENCE</scope>
    <source>
        <strain evidence="9">DSM 12717</strain>
    </source>
</reference>
<dbReference type="Pfam" id="PF13408">
    <property type="entry name" value="Zn_ribbon_recom"/>
    <property type="match status" value="1"/>
</dbReference>
<keyword evidence="5" id="KW-0175">Coiled coil</keyword>
<evidence type="ECO:0000256" key="5">
    <source>
        <dbReference type="SAM" id="Coils"/>
    </source>
</evidence>
<feature type="coiled-coil region" evidence="5">
    <location>
        <begin position="417"/>
        <end position="472"/>
    </location>
</feature>
<evidence type="ECO:0000259" key="7">
    <source>
        <dbReference type="PROSITE" id="PS51736"/>
    </source>
</evidence>
<dbReference type="InterPro" id="IPR011109">
    <property type="entry name" value="DNA_bind_recombinase_dom"/>
</dbReference>
<evidence type="ECO:0000256" key="3">
    <source>
        <dbReference type="ARBA" id="ARBA00023172"/>
    </source>
</evidence>
<dbReference type="EMBL" id="BAQP01000497">
    <property type="protein sequence ID" value="GBQ32445.1"/>
    <property type="molecule type" value="Genomic_DNA"/>
</dbReference>
<evidence type="ECO:0000256" key="1">
    <source>
        <dbReference type="ARBA" id="ARBA00022908"/>
    </source>
</evidence>
<feature type="active site" description="O-(5'-phospho-DNA)-serine intermediate" evidence="4">
    <location>
        <position position="13"/>
    </location>
</feature>
<dbReference type="PROSITE" id="PS51737">
    <property type="entry name" value="RECOMBINASE_DNA_BIND"/>
    <property type="match status" value="1"/>
</dbReference>
<keyword evidence="2" id="KW-0238">DNA-binding</keyword>
<dbReference type="InterPro" id="IPR006118">
    <property type="entry name" value="Recombinase_CS"/>
</dbReference>
<dbReference type="Pfam" id="PF07508">
    <property type="entry name" value="Recombinase"/>
    <property type="match status" value="1"/>
</dbReference>
<dbReference type="Gene3D" id="3.90.1750.20">
    <property type="entry name" value="Putative Large Serine Recombinase, Chain B, Domain 2"/>
    <property type="match status" value="1"/>
</dbReference>
<dbReference type="SMART" id="SM00857">
    <property type="entry name" value="Resolvase"/>
    <property type="match status" value="1"/>
</dbReference>
<keyword evidence="1" id="KW-0229">DNA integration</keyword>